<organism evidence="2 3">
    <name type="scientific">Niveibacterium umoris</name>
    <dbReference type="NCBI Taxonomy" id="1193620"/>
    <lineage>
        <taxon>Bacteria</taxon>
        <taxon>Pseudomonadati</taxon>
        <taxon>Pseudomonadota</taxon>
        <taxon>Betaproteobacteria</taxon>
        <taxon>Rhodocyclales</taxon>
        <taxon>Rhodocyclaceae</taxon>
        <taxon>Niveibacterium</taxon>
    </lineage>
</organism>
<keyword evidence="3" id="KW-1185">Reference proteome</keyword>
<dbReference type="AlphaFoldDB" id="A0A840BRC6"/>
<comment type="caution">
    <text evidence="2">The sequence shown here is derived from an EMBL/GenBank/DDBJ whole genome shotgun (WGS) entry which is preliminary data.</text>
</comment>
<protein>
    <recommendedName>
        <fullName evidence="4">Ceramidase</fullName>
    </recommendedName>
</protein>
<reference evidence="2 3" key="1">
    <citation type="submission" date="2020-08" db="EMBL/GenBank/DDBJ databases">
        <title>Genomic Encyclopedia of Type Strains, Phase IV (KMG-IV): sequencing the most valuable type-strain genomes for metagenomic binning, comparative biology and taxonomic classification.</title>
        <authorList>
            <person name="Goeker M."/>
        </authorList>
    </citation>
    <scope>NUCLEOTIDE SEQUENCE [LARGE SCALE GENOMIC DNA]</scope>
    <source>
        <strain evidence="2 3">DSM 106739</strain>
    </source>
</reference>
<proteinExistence type="predicted"/>
<keyword evidence="1" id="KW-1133">Transmembrane helix</keyword>
<feature type="transmembrane region" description="Helical" evidence="1">
    <location>
        <begin position="53"/>
        <end position="71"/>
    </location>
</feature>
<dbReference type="Proteomes" id="UP000561045">
    <property type="component" value="Unassembled WGS sequence"/>
</dbReference>
<feature type="transmembrane region" description="Helical" evidence="1">
    <location>
        <begin position="77"/>
        <end position="94"/>
    </location>
</feature>
<evidence type="ECO:0000256" key="1">
    <source>
        <dbReference type="SAM" id="Phobius"/>
    </source>
</evidence>
<evidence type="ECO:0000313" key="3">
    <source>
        <dbReference type="Proteomes" id="UP000561045"/>
    </source>
</evidence>
<evidence type="ECO:0000313" key="2">
    <source>
        <dbReference type="EMBL" id="MBB4013346.1"/>
    </source>
</evidence>
<name>A0A840BRC6_9RHOO</name>
<keyword evidence="1" id="KW-0812">Transmembrane</keyword>
<accession>A0A840BRC6</accession>
<dbReference type="RefSeq" id="WP_183635232.1">
    <property type="nucleotide sequence ID" value="NZ_BAABLE010000005.1"/>
</dbReference>
<dbReference type="EMBL" id="JACIET010000002">
    <property type="protein sequence ID" value="MBB4013346.1"/>
    <property type="molecule type" value="Genomic_DNA"/>
</dbReference>
<gene>
    <name evidence="2" type="ORF">GGR36_002692</name>
</gene>
<feature type="transmembrane region" description="Helical" evidence="1">
    <location>
        <begin position="20"/>
        <end position="41"/>
    </location>
</feature>
<evidence type="ECO:0008006" key="4">
    <source>
        <dbReference type="Google" id="ProtNLM"/>
    </source>
</evidence>
<keyword evidence="1" id="KW-0472">Membrane</keyword>
<sequence length="228" mass="24228">MNAGAYDFIDAYCERAGPGLWAEPLSALSNLAFVITALIAWRRLHGRDAVTDLRLLAGLIFCIAIGSLAFHTVAQRWAMFLDTGFITLFLLVYLHRFLVRRAGLGTRSALAGVAVFIAIDLGLPEAMSQLPLNGSEFYAGAALALLVAALWTTRKGVPGGPALVQALAMLVGALLARSVDQALCTVWPSGTHFIWHLLNAPVLDALMRAISASDPRSAAEAGAGYPAR</sequence>